<dbReference type="EMBL" id="LAZR01028580">
    <property type="protein sequence ID" value="KKL62158.1"/>
    <property type="molecule type" value="Genomic_DNA"/>
</dbReference>
<organism evidence="2">
    <name type="scientific">marine sediment metagenome</name>
    <dbReference type="NCBI Taxonomy" id="412755"/>
    <lineage>
        <taxon>unclassified sequences</taxon>
        <taxon>metagenomes</taxon>
        <taxon>ecological metagenomes</taxon>
    </lineage>
</organism>
<gene>
    <name evidence="2" type="ORF">LCGC14_2187980</name>
</gene>
<feature type="transmembrane region" description="Helical" evidence="1">
    <location>
        <begin position="93"/>
        <end position="111"/>
    </location>
</feature>
<feature type="transmembrane region" description="Helical" evidence="1">
    <location>
        <begin position="54"/>
        <end position="72"/>
    </location>
</feature>
<protein>
    <submittedName>
        <fullName evidence="2">Uncharacterized protein</fullName>
    </submittedName>
</protein>
<evidence type="ECO:0000313" key="2">
    <source>
        <dbReference type="EMBL" id="KKL62158.1"/>
    </source>
</evidence>
<keyword evidence="1" id="KW-0472">Membrane</keyword>
<keyword evidence="1" id="KW-0812">Transmembrane</keyword>
<evidence type="ECO:0000256" key="1">
    <source>
        <dbReference type="SAM" id="Phobius"/>
    </source>
</evidence>
<proteinExistence type="predicted"/>
<accession>A0A0F9DKA7</accession>
<reference evidence="2" key="1">
    <citation type="journal article" date="2015" name="Nature">
        <title>Complex archaea that bridge the gap between prokaryotes and eukaryotes.</title>
        <authorList>
            <person name="Spang A."/>
            <person name="Saw J.H."/>
            <person name="Jorgensen S.L."/>
            <person name="Zaremba-Niedzwiedzka K."/>
            <person name="Martijn J."/>
            <person name="Lind A.E."/>
            <person name="van Eijk R."/>
            <person name="Schleper C."/>
            <person name="Guy L."/>
            <person name="Ettema T.J."/>
        </authorList>
    </citation>
    <scope>NUCLEOTIDE SEQUENCE</scope>
</reference>
<feature type="transmembrane region" description="Helical" evidence="1">
    <location>
        <begin position="21"/>
        <end position="48"/>
    </location>
</feature>
<feature type="transmembrane region" description="Helical" evidence="1">
    <location>
        <begin position="117"/>
        <end position="133"/>
    </location>
</feature>
<dbReference type="AlphaFoldDB" id="A0A0F9DKA7"/>
<comment type="caution">
    <text evidence="2">The sequence shown here is derived from an EMBL/GenBank/DDBJ whole genome shotgun (WGS) entry which is preliminary data.</text>
</comment>
<name>A0A0F9DKA7_9ZZZZ</name>
<sequence>MRVSERLDMLESRQYGLVKRNWVIIVVLVIVLLNQGNEALAGFLIGFSTMEVNYVINPTLILALVAGAGSAFRGYLGYLKNKEAGDKFDISKILISIGPVVVAAFGSAALIGMQLNAESIVLVFFGAIGFNSLQDKFGLQKSK</sequence>
<keyword evidence="1" id="KW-1133">Transmembrane helix</keyword>